<evidence type="ECO:0000256" key="2">
    <source>
        <dbReference type="ARBA" id="ARBA00024329"/>
    </source>
</evidence>
<dbReference type="Gene3D" id="3.30.70.260">
    <property type="match status" value="1"/>
</dbReference>
<comment type="function">
    <text evidence="5">In eubacteria ppGpp (guanosine 3'-diphosphate 5'-diphosphate) is a mediator of the stringent response that coordinates a variety of cellular activities in response to changes in nutritional abundance.</text>
</comment>
<dbReference type="Pfam" id="PF02824">
    <property type="entry name" value="TGS"/>
    <property type="match status" value="1"/>
</dbReference>
<dbReference type="SMART" id="SM00954">
    <property type="entry name" value="RelA_SpoT"/>
    <property type="match status" value="1"/>
</dbReference>
<evidence type="ECO:0000259" key="6">
    <source>
        <dbReference type="PROSITE" id="PS51671"/>
    </source>
</evidence>
<dbReference type="KEGG" id="woc:BA177_17970"/>
<evidence type="ECO:0000313" key="10">
    <source>
        <dbReference type="Proteomes" id="UP000092695"/>
    </source>
</evidence>
<protein>
    <recommendedName>
        <fullName evidence="3">guanosine-3',5'-bis(diphosphate) 3'-diphosphatase</fullName>
        <ecNumber evidence="3">3.1.7.2</ecNumber>
    </recommendedName>
</protein>
<keyword evidence="9" id="KW-0418">Kinase</keyword>
<dbReference type="STRING" id="1548547.BA177_17970"/>
<dbReference type="SUPFAM" id="SSF81271">
    <property type="entry name" value="TGS-like"/>
    <property type="match status" value="1"/>
</dbReference>
<dbReference type="SUPFAM" id="SSF109604">
    <property type="entry name" value="HD-domain/PDEase-like"/>
    <property type="match status" value="1"/>
</dbReference>
<dbReference type="EMBL" id="CP016268">
    <property type="protein sequence ID" value="ANO52822.1"/>
    <property type="molecule type" value="Genomic_DNA"/>
</dbReference>
<dbReference type="Gene3D" id="3.10.20.30">
    <property type="match status" value="1"/>
</dbReference>
<dbReference type="FunFam" id="3.10.20.30:FF:000002">
    <property type="entry name" value="GTP pyrophosphokinase (RelA/SpoT)"/>
    <property type="match status" value="1"/>
</dbReference>
<dbReference type="Gene3D" id="1.10.3210.10">
    <property type="entry name" value="Hypothetical protein af1432"/>
    <property type="match status" value="1"/>
</dbReference>
<dbReference type="InterPro" id="IPR002912">
    <property type="entry name" value="ACT_dom"/>
</dbReference>
<name>A0A193LJZ0_9GAMM</name>
<organism evidence="9 10">
    <name type="scientific">Woeseia oceani</name>
    <dbReference type="NCBI Taxonomy" id="1548547"/>
    <lineage>
        <taxon>Bacteria</taxon>
        <taxon>Pseudomonadati</taxon>
        <taxon>Pseudomonadota</taxon>
        <taxon>Gammaproteobacteria</taxon>
        <taxon>Woeseiales</taxon>
        <taxon>Woeseiaceae</taxon>
        <taxon>Woeseia</taxon>
    </lineage>
</organism>
<dbReference type="GO" id="GO:0015970">
    <property type="term" value="P:guanosine tetraphosphate biosynthetic process"/>
    <property type="evidence" value="ECO:0007669"/>
    <property type="project" value="UniProtKB-UniPathway"/>
</dbReference>
<dbReference type="InterPro" id="IPR043519">
    <property type="entry name" value="NT_sf"/>
</dbReference>
<dbReference type="NCBIfam" id="TIGR00691">
    <property type="entry name" value="spoT_relA"/>
    <property type="match status" value="1"/>
</dbReference>
<dbReference type="InterPro" id="IPR004811">
    <property type="entry name" value="RelA/Spo_fam"/>
</dbReference>
<dbReference type="InterPro" id="IPR045865">
    <property type="entry name" value="ACT-like_dom_sf"/>
</dbReference>
<dbReference type="AlphaFoldDB" id="A0A193LJZ0"/>
<dbReference type="EC" id="3.1.7.2" evidence="3"/>
<dbReference type="Proteomes" id="UP000092695">
    <property type="component" value="Chromosome"/>
</dbReference>
<dbReference type="CDD" id="cd05399">
    <property type="entry name" value="NT_Rel-Spo_like"/>
    <property type="match status" value="1"/>
</dbReference>
<dbReference type="CDD" id="cd04876">
    <property type="entry name" value="ACT_RelA-SpoT"/>
    <property type="match status" value="1"/>
</dbReference>
<dbReference type="OrthoDB" id="9805041at2"/>
<dbReference type="Pfam" id="PF13291">
    <property type="entry name" value="ACT_4"/>
    <property type="match status" value="1"/>
</dbReference>
<dbReference type="SMART" id="SM00471">
    <property type="entry name" value="HDc"/>
    <property type="match status" value="1"/>
</dbReference>
<feature type="domain" description="TGS" evidence="8">
    <location>
        <begin position="403"/>
        <end position="464"/>
    </location>
</feature>
<dbReference type="SUPFAM" id="SSF81301">
    <property type="entry name" value="Nucleotidyltransferase"/>
    <property type="match status" value="1"/>
</dbReference>
<proteinExistence type="inferred from homology"/>
<dbReference type="GO" id="GO:0008728">
    <property type="term" value="F:GTP diphosphokinase activity"/>
    <property type="evidence" value="ECO:0007669"/>
    <property type="project" value="TreeGrafter"/>
</dbReference>
<evidence type="ECO:0000256" key="5">
    <source>
        <dbReference type="RuleBase" id="RU003847"/>
    </source>
</evidence>
<dbReference type="GO" id="GO:0042594">
    <property type="term" value="P:response to starvation"/>
    <property type="evidence" value="ECO:0007669"/>
    <property type="project" value="TreeGrafter"/>
</dbReference>
<evidence type="ECO:0000256" key="1">
    <source>
        <dbReference type="ARBA" id="ARBA00022801"/>
    </source>
</evidence>
<dbReference type="GO" id="GO:0008893">
    <property type="term" value="F:guanosine-3',5'-bis(diphosphate) 3'-diphosphatase activity"/>
    <property type="evidence" value="ECO:0007669"/>
    <property type="project" value="UniProtKB-EC"/>
</dbReference>
<comment type="similarity">
    <text evidence="5">Belongs to the relA/spoT family.</text>
</comment>
<dbReference type="PANTHER" id="PTHR21262:SF36">
    <property type="entry name" value="BIFUNCTIONAL (P)PPGPP SYNTHASE_HYDROLASE SPOT"/>
    <property type="match status" value="1"/>
</dbReference>
<feature type="domain" description="HD" evidence="7">
    <location>
        <begin position="63"/>
        <end position="162"/>
    </location>
</feature>
<dbReference type="PROSITE" id="PS51880">
    <property type="entry name" value="TGS"/>
    <property type="match status" value="1"/>
</dbReference>
<dbReference type="FunFam" id="3.30.460.10:FF:000001">
    <property type="entry name" value="GTP pyrophosphokinase RelA"/>
    <property type="match status" value="1"/>
</dbReference>
<comment type="pathway">
    <text evidence="2">Purine metabolism; ppGpp biosynthesis; ppGpp from GDP: step 1/1.</text>
</comment>
<dbReference type="Pfam" id="PF04607">
    <property type="entry name" value="RelA_SpoT"/>
    <property type="match status" value="1"/>
</dbReference>
<dbReference type="GO" id="GO:0015949">
    <property type="term" value="P:nucleobase-containing small molecule interconversion"/>
    <property type="evidence" value="ECO:0007669"/>
    <property type="project" value="UniProtKB-ARBA"/>
</dbReference>
<dbReference type="InterPro" id="IPR033655">
    <property type="entry name" value="TGS_RelA/SpoT"/>
</dbReference>
<feature type="domain" description="ACT" evidence="6">
    <location>
        <begin position="645"/>
        <end position="719"/>
    </location>
</feature>
<dbReference type="UniPathway" id="UPA00908">
    <property type="reaction ID" value="UER00886"/>
</dbReference>
<dbReference type="GO" id="GO:0005886">
    <property type="term" value="C:plasma membrane"/>
    <property type="evidence" value="ECO:0007669"/>
    <property type="project" value="TreeGrafter"/>
</dbReference>
<dbReference type="Gene3D" id="3.30.460.10">
    <property type="entry name" value="Beta Polymerase, domain 2"/>
    <property type="match status" value="1"/>
</dbReference>
<dbReference type="SUPFAM" id="SSF55021">
    <property type="entry name" value="ACT-like"/>
    <property type="match status" value="1"/>
</dbReference>
<dbReference type="FunFam" id="1.10.3210.10:FF:000001">
    <property type="entry name" value="GTP pyrophosphokinase RelA"/>
    <property type="match status" value="1"/>
</dbReference>
<dbReference type="PROSITE" id="PS51671">
    <property type="entry name" value="ACT"/>
    <property type="match status" value="1"/>
</dbReference>
<evidence type="ECO:0000256" key="4">
    <source>
        <dbReference type="ARBA" id="ARBA00047968"/>
    </source>
</evidence>
<dbReference type="CDD" id="cd01668">
    <property type="entry name" value="TGS_RSH"/>
    <property type="match status" value="1"/>
</dbReference>
<keyword evidence="9" id="KW-0808">Transferase</keyword>
<dbReference type="Pfam" id="PF13328">
    <property type="entry name" value="HD_4"/>
    <property type="match status" value="1"/>
</dbReference>
<accession>A0A193LJZ0</accession>
<evidence type="ECO:0000313" key="9">
    <source>
        <dbReference type="EMBL" id="ANO52822.1"/>
    </source>
</evidence>
<keyword evidence="1" id="KW-0378">Hydrolase</keyword>
<dbReference type="InterPro" id="IPR012676">
    <property type="entry name" value="TGS-like"/>
</dbReference>
<evidence type="ECO:0000259" key="8">
    <source>
        <dbReference type="PROSITE" id="PS51880"/>
    </source>
</evidence>
<sequence>MDYAASILAKLPGRAARRDHGLRQLLVKLRTYLTPDQIKLVVKAYRFGAAAHEGQRRRSGEDYISHPVAVASILADMHMDAQAIAAAILHDVVEDTETGIADLEKEFDSEIATLVDGVSKLDQMPFNSRAEAQAESFRKMMLAMIEDIRVILVKLADRLHNMRTLDSMPRDKQARIARETLEIYAPIANRLGINRMKVDLEDLGMRYLYPYRYRVLEKALRRAKGNQRQMLRKMADRIRKSLQEQQIDGEVIGREKHLYSIYKKMAEKKRLLNDIVDVYGFRIVVHDVNTCYRVLGIVHGLYKPMPGRFKDYIAIPRINGYQSLHTTLFGPKGMPLEVQIRTVQMNRVAESGVAAHWQYKAEDKSSATPQRRAREWLSRLVEIQEQGSSEEFLENVKVDLFPDKIYVFTPKGDIMPMPKGATTVDFAYAVHTDIGNRCVAAKIDRNLVPLRTQLQNSQTVEIVTARGAKPNPNWVTFVTTAKARSAIRLYMKQMRSSESTDLGKRLLDRSLKDLGSSLRKIGKVRMREALNELGLDSPEGLYEQLGLGERLAPLTARILLGIGDDGEKTDAKASLTISGTEGLVVTYAKCCYPIPGDEVMGYLSTGRGIVIHRNNCGNLSNFRKQPDKWISVDWEKELQRDFTTQIRIETINRTGVLAEVAATIADAGSNIEQVSVGDRHEDCSELTFLITIRDRTHLANIMRRVRTMPNVARVTRDCA</sequence>
<keyword evidence="10" id="KW-1185">Reference proteome</keyword>
<dbReference type="InterPro" id="IPR012675">
    <property type="entry name" value="Beta-grasp_dom_sf"/>
</dbReference>
<gene>
    <name evidence="9" type="ORF">BA177_17970</name>
</gene>
<dbReference type="InterPro" id="IPR006674">
    <property type="entry name" value="HD_domain"/>
</dbReference>
<dbReference type="CDD" id="cd00077">
    <property type="entry name" value="HDc"/>
    <property type="match status" value="1"/>
</dbReference>
<dbReference type="RefSeq" id="WP_068618529.1">
    <property type="nucleotide sequence ID" value="NZ_CP016268.1"/>
</dbReference>
<reference evidence="9 10" key="1">
    <citation type="submission" date="2016-06" db="EMBL/GenBank/DDBJ databases">
        <title>Complete genome sequence of a deep-branching marine Gamma Proteobacterium Woeseia oceani type strain XK5.</title>
        <authorList>
            <person name="Mu D."/>
            <person name="Du Z."/>
        </authorList>
    </citation>
    <scope>NUCLEOTIDE SEQUENCE [LARGE SCALE GENOMIC DNA]</scope>
    <source>
        <strain evidence="9 10">XK5</strain>
    </source>
</reference>
<dbReference type="GO" id="GO:0016301">
    <property type="term" value="F:kinase activity"/>
    <property type="evidence" value="ECO:0007669"/>
    <property type="project" value="UniProtKB-KW"/>
</dbReference>
<dbReference type="InterPro" id="IPR004095">
    <property type="entry name" value="TGS"/>
</dbReference>
<comment type="catalytic activity">
    <reaction evidence="4">
        <text>guanosine 3',5'-bis(diphosphate) + H2O = GDP + diphosphate + H(+)</text>
        <dbReference type="Rhea" id="RHEA:14253"/>
        <dbReference type="ChEBI" id="CHEBI:15377"/>
        <dbReference type="ChEBI" id="CHEBI:15378"/>
        <dbReference type="ChEBI" id="CHEBI:33019"/>
        <dbReference type="ChEBI" id="CHEBI:58189"/>
        <dbReference type="ChEBI" id="CHEBI:77828"/>
        <dbReference type="EC" id="3.1.7.2"/>
    </reaction>
</comment>
<dbReference type="InterPro" id="IPR003607">
    <property type="entry name" value="HD/PDEase_dom"/>
</dbReference>
<dbReference type="InterPro" id="IPR007685">
    <property type="entry name" value="RelA_SpoT"/>
</dbReference>
<evidence type="ECO:0000259" key="7">
    <source>
        <dbReference type="PROSITE" id="PS51831"/>
    </source>
</evidence>
<evidence type="ECO:0000256" key="3">
    <source>
        <dbReference type="ARBA" id="ARBA00024387"/>
    </source>
</evidence>
<dbReference type="PANTHER" id="PTHR21262">
    <property type="entry name" value="GUANOSINE-3',5'-BIS DIPHOSPHATE 3'-PYROPHOSPHOHYDROLASE"/>
    <property type="match status" value="1"/>
</dbReference>
<dbReference type="PROSITE" id="PS51831">
    <property type="entry name" value="HD"/>
    <property type="match status" value="1"/>
</dbReference>